<comment type="caution">
    <text evidence="1">The sequence shown here is derived from an EMBL/GenBank/DDBJ whole genome shotgun (WGS) entry which is preliminary data.</text>
</comment>
<protein>
    <submittedName>
        <fullName evidence="1">Uncharacterized protein</fullName>
    </submittedName>
</protein>
<dbReference type="Proteomes" id="UP001328107">
    <property type="component" value="Unassembled WGS sequence"/>
</dbReference>
<dbReference type="EMBL" id="BTRK01000005">
    <property type="protein sequence ID" value="GMR56331.1"/>
    <property type="molecule type" value="Genomic_DNA"/>
</dbReference>
<reference evidence="2" key="1">
    <citation type="submission" date="2022-10" db="EMBL/GenBank/DDBJ databases">
        <title>Genome assembly of Pristionchus species.</title>
        <authorList>
            <person name="Yoshida K."/>
            <person name="Sommer R.J."/>
        </authorList>
    </citation>
    <scope>NUCLEOTIDE SEQUENCE [LARGE SCALE GENOMIC DNA]</scope>
    <source>
        <strain evidence="2">RS5460</strain>
    </source>
</reference>
<proteinExistence type="predicted"/>
<evidence type="ECO:0000313" key="1">
    <source>
        <dbReference type="EMBL" id="GMR56331.1"/>
    </source>
</evidence>
<organism evidence="1 2">
    <name type="scientific">Pristionchus mayeri</name>
    <dbReference type="NCBI Taxonomy" id="1317129"/>
    <lineage>
        <taxon>Eukaryota</taxon>
        <taxon>Metazoa</taxon>
        <taxon>Ecdysozoa</taxon>
        <taxon>Nematoda</taxon>
        <taxon>Chromadorea</taxon>
        <taxon>Rhabditida</taxon>
        <taxon>Rhabditina</taxon>
        <taxon>Diplogasteromorpha</taxon>
        <taxon>Diplogasteroidea</taxon>
        <taxon>Neodiplogasteridae</taxon>
        <taxon>Pristionchus</taxon>
    </lineage>
</organism>
<name>A0AAN5D3T9_9BILA</name>
<keyword evidence="2" id="KW-1185">Reference proteome</keyword>
<sequence length="171" mass="19879">FIQLFGTSNVALLSHHNCARFTETGTGKTDRTCLNGLSDAYDLEKLDTQCQNVKPDTLRYHLVRDVHLKHAPRIILVYLNNVTFEVHYGVENVSLSAGVHNKWSLPETLKQTSHVGYHLQKYESLEESIFDTHSNLLYLIIKTSSRSRKVRVVYVRNVFYVNFKFEEFDRE</sequence>
<accession>A0AAN5D3T9</accession>
<feature type="non-terminal residue" evidence="1">
    <location>
        <position position="1"/>
    </location>
</feature>
<evidence type="ECO:0000313" key="2">
    <source>
        <dbReference type="Proteomes" id="UP001328107"/>
    </source>
</evidence>
<gene>
    <name evidence="1" type="ORF">PMAYCL1PPCAC_26526</name>
</gene>
<dbReference type="AlphaFoldDB" id="A0AAN5D3T9"/>